<protein>
    <recommendedName>
        <fullName evidence="6">Amino acid transporter transmembrane domain-containing protein</fullName>
    </recommendedName>
</protein>
<feature type="transmembrane region" description="Helical" evidence="5">
    <location>
        <begin position="372"/>
        <end position="396"/>
    </location>
</feature>
<feature type="transmembrane region" description="Helical" evidence="5">
    <location>
        <begin position="408"/>
        <end position="427"/>
    </location>
</feature>
<dbReference type="AlphaFoldDB" id="A0A7S3RF81"/>
<feature type="transmembrane region" description="Helical" evidence="5">
    <location>
        <begin position="314"/>
        <end position="336"/>
    </location>
</feature>
<dbReference type="PANTHER" id="PTHR22950:SF682">
    <property type="entry name" value="TRANSMEMBRANE AMINO ACID TRANSPORTER FAMILY PROTEIN"/>
    <property type="match status" value="1"/>
</dbReference>
<feature type="transmembrane region" description="Helical" evidence="5">
    <location>
        <begin position="197"/>
        <end position="215"/>
    </location>
</feature>
<comment type="subcellular location">
    <subcellularLocation>
        <location evidence="1">Membrane</location>
        <topology evidence="1">Multi-pass membrane protein</topology>
    </subcellularLocation>
</comment>
<accession>A0A7S3RF81</accession>
<feature type="transmembrane region" description="Helical" evidence="5">
    <location>
        <begin position="81"/>
        <end position="102"/>
    </location>
</feature>
<reference evidence="7" key="1">
    <citation type="submission" date="2021-01" db="EMBL/GenBank/DDBJ databases">
        <authorList>
            <person name="Corre E."/>
            <person name="Pelletier E."/>
            <person name="Niang G."/>
            <person name="Scheremetjew M."/>
            <person name="Finn R."/>
            <person name="Kale V."/>
            <person name="Holt S."/>
            <person name="Cochrane G."/>
            <person name="Meng A."/>
            <person name="Brown T."/>
            <person name="Cohen L."/>
        </authorList>
    </citation>
    <scope>NUCLEOTIDE SEQUENCE</scope>
    <source>
        <strain evidence="7">379</strain>
    </source>
</reference>
<organism evidence="7">
    <name type="scientific">Emiliania huxleyi</name>
    <name type="common">Coccolithophore</name>
    <name type="synonym">Pontosphaera huxleyi</name>
    <dbReference type="NCBI Taxonomy" id="2903"/>
    <lineage>
        <taxon>Eukaryota</taxon>
        <taxon>Haptista</taxon>
        <taxon>Haptophyta</taxon>
        <taxon>Prymnesiophyceae</taxon>
        <taxon>Isochrysidales</taxon>
        <taxon>Noelaerhabdaceae</taxon>
        <taxon>Emiliania</taxon>
    </lineage>
</organism>
<dbReference type="GO" id="GO:0016020">
    <property type="term" value="C:membrane"/>
    <property type="evidence" value="ECO:0007669"/>
    <property type="project" value="UniProtKB-SubCell"/>
</dbReference>
<feature type="transmembrane region" description="Helical" evidence="5">
    <location>
        <begin position="348"/>
        <end position="366"/>
    </location>
</feature>
<keyword evidence="3 5" id="KW-1133">Transmembrane helix</keyword>
<evidence type="ECO:0000256" key="3">
    <source>
        <dbReference type="ARBA" id="ARBA00022989"/>
    </source>
</evidence>
<dbReference type="EMBL" id="HBIR01001729">
    <property type="protein sequence ID" value="CAE0522271.1"/>
    <property type="molecule type" value="Transcribed_RNA"/>
</dbReference>
<dbReference type="GO" id="GO:0015179">
    <property type="term" value="F:L-amino acid transmembrane transporter activity"/>
    <property type="evidence" value="ECO:0007669"/>
    <property type="project" value="TreeGrafter"/>
</dbReference>
<evidence type="ECO:0000256" key="4">
    <source>
        <dbReference type="ARBA" id="ARBA00023136"/>
    </source>
</evidence>
<proteinExistence type="predicted"/>
<evidence type="ECO:0000256" key="2">
    <source>
        <dbReference type="ARBA" id="ARBA00022692"/>
    </source>
</evidence>
<feature type="transmembrane region" description="Helical" evidence="5">
    <location>
        <begin position="132"/>
        <end position="151"/>
    </location>
</feature>
<evidence type="ECO:0000256" key="5">
    <source>
        <dbReference type="SAM" id="Phobius"/>
    </source>
</evidence>
<evidence type="ECO:0000256" key="1">
    <source>
        <dbReference type="ARBA" id="ARBA00004141"/>
    </source>
</evidence>
<dbReference type="Pfam" id="PF01490">
    <property type="entry name" value="Aa_trans"/>
    <property type="match status" value="1"/>
</dbReference>
<evidence type="ECO:0000259" key="6">
    <source>
        <dbReference type="Pfam" id="PF01490"/>
    </source>
</evidence>
<feature type="transmembrane region" description="Helical" evidence="5">
    <location>
        <begin position="269"/>
        <end position="294"/>
    </location>
</feature>
<evidence type="ECO:0000313" key="7">
    <source>
        <dbReference type="EMBL" id="CAE0522271.1"/>
    </source>
</evidence>
<name>A0A7S3RF81_EMIHU</name>
<feature type="transmembrane region" description="Helical" evidence="5">
    <location>
        <begin position="171"/>
        <end position="190"/>
    </location>
</feature>
<sequence length="450" mass="47498">MLQCSIPRVASTNSEGSPIAPAADAFLARGISSLEAPLLKGSALTEAPGVPVRGMAVNLVTGGLGAGILTLPWGMAGASVLTALLLTVLVVVLNGFTIMILVRAAEEHQRFDLGALLALLPGRWLGPVTQGFCNGLVWVVIWMALVGYIIVVQDCMTPLMPAGTMLSQRSTWAVLGSAVVLPLSLTDLKFLSSTSTFSVGVNFYLFALLCVRLALDGVSPEGVCLIASVAPLPPGAIAFFAVMMYSVIIQMCILPMYRELQDRSPDRFQTALVGSFGTLIALYAAFATVAYLHFGPHVSDNVLRDLGDSFWGNSARAAMAAVVVCVYPIMVKPMLAPVEAMGAGRVRLAAGVIVASVMVCACYVSNLGFVNAISGTVSVSGFVALAPGVVGLYLYGTAAQRARTSWRVAMHALIWFGLLLSGVGMFYQGNYATALEQYCWWSIGRREVGE</sequence>
<dbReference type="InterPro" id="IPR013057">
    <property type="entry name" value="AA_transpt_TM"/>
</dbReference>
<dbReference type="PANTHER" id="PTHR22950">
    <property type="entry name" value="AMINO ACID TRANSPORTER"/>
    <property type="match status" value="1"/>
</dbReference>
<feature type="domain" description="Amino acid transporter transmembrane" evidence="6">
    <location>
        <begin position="56"/>
        <end position="424"/>
    </location>
</feature>
<gene>
    <name evidence="7" type="ORF">EHUX00137_LOCUS1177</name>
</gene>
<feature type="transmembrane region" description="Helical" evidence="5">
    <location>
        <begin position="235"/>
        <end position="257"/>
    </location>
</feature>
<keyword evidence="4 5" id="KW-0472">Membrane</keyword>
<feature type="transmembrane region" description="Helical" evidence="5">
    <location>
        <begin position="56"/>
        <end position="75"/>
    </location>
</feature>
<keyword evidence="2 5" id="KW-0812">Transmembrane</keyword>